<keyword evidence="4" id="KW-0474">Menaquinone biosynthesis</keyword>
<comment type="caution">
    <text evidence="6">The sequence shown here is derived from an EMBL/GenBank/DDBJ whole genome shotgun (WGS) entry which is preliminary data.</text>
</comment>
<keyword evidence="2 4" id="KW-0460">Magnesium</keyword>
<dbReference type="PANTHER" id="PTHR48073">
    <property type="entry name" value="O-SUCCINYLBENZOATE SYNTHASE-RELATED"/>
    <property type="match status" value="1"/>
</dbReference>
<dbReference type="Gene3D" id="3.20.20.120">
    <property type="entry name" value="Enolase-like C-terminal domain"/>
    <property type="match status" value="1"/>
</dbReference>
<dbReference type="RefSeq" id="WP_166282902.1">
    <property type="nucleotide sequence ID" value="NZ_JAANNP010000012.1"/>
</dbReference>
<sequence length="325" mass="33968">MSLPGPDAPAGAPFAAAFRLPMAVRFRGVDVREGVLIEGPAGWGEFSPFWDYDTWRAVPWLYAAREAAFSGWPPPVRDSVPVNATVPAVGPERAQQLVGAAGCTTVKVKVAEPGQGLDADVERVAAVRDALGPAGKVRVDANGAWNAEEAVQRIRALDIAAGGLEYVEQPCPTIDELASVRRRVHVPIAADESVRMSDDPLRVVRAEAADIVVLKVAPMGGVASCLIVAEQVGVPVVVSSALETSVGLAAGVALAAALPELPYACGLGTARLLAGDLASEPLLAVDGQIAVRRVSPDRDLLTASSLDEEGRLRWAERLARVEADA</sequence>
<feature type="binding site" evidence="4">
    <location>
        <position position="168"/>
    </location>
    <ligand>
        <name>Mg(2+)</name>
        <dbReference type="ChEBI" id="CHEBI:18420"/>
    </ligand>
</feature>
<comment type="pathway">
    <text evidence="4">Quinol/quinone metabolism; 1,4-dihydroxy-2-naphthoate biosynthesis; 1,4-dihydroxy-2-naphthoate from chorismate: step 4/7.</text>
</comment>
<proteinExistence type="inferred from homology"/>
<keyword evidence="7" id="KW-1185">Reference proteome</keyword>
<feature type="domain" description="Mandelate racemase/muconate lactonizing enzyme C-terminal" evidence="5">
    <location>
        <begin position="87"/>
        <end position="187"/>
    </location>
</feature>
<gene>
    <name evidence="4" type="primary">menC</name>
    <name evidence="6" type="ORF">G9H71_14135</name>
</gene>
<dbReference type="SMART" id="SM00922">
    <property type="entry name" value="MR_MLE"/>
    <property type="match status" value="1"/>
</dbReference>
<evidence type="ECO:0000259" key="5">
    <source>
        <dbReference type="SMART" id="SM00922"/>
    </source>
</evidence>
<evidence type="ECO:0000313" key="6">
    <source>
        <dbReference type="EMBL" id="NHC14924.1"/>
    </source>
</evidence>
<organism evidence="6 7">
    <name type="scientific">Motilibacter deserti</name>
    <dbReference type="NCBI Taxonomy" id="2714956"/>
    <lineage>
        <taxon>Bacteria</taxon>
        <taxon>Bacillati</taxon>
        <taxon>Actinomycetota</taxon>
        <taxon>Actinomycetes</taxon>
        <taxon>Motilibacterales</taxon>
        <taxon>Motilibacteraceae</taxon>
        <taxon>Motilibacter</taxon>
    </lineage>
</organism>
<dbReference type="SFLD" id="SFLDF00009">
    <property type="entry name" value="o-succinylbenzoate_synthase"/>
    <property type="match status" value="1"/>
</dbReference>
<reference evidence="6 7" key="1">
    <citation type="submission" date="2020-03" db="EMBL/GenBank/DDBJ databases">
        <title>Two novel Motilibacter sp.</title>
        <authorList>
            <person name="Liu S."/>
        </authorList>
    </citation>
    <scope>NUCLEOTIDE SEQUENCE [LARGE SCALE GENOMIC DNA]</scope>
    <source>
        <strain evidence="6 7">E257</strain>
    </source>
</reference>
<dbReference type="InterPro" id="IPR010196">
    <property type="entry name" value="OSB_synthase_MenC1"/>
</dbReference>
<comment type="cofactor">
    <cofactor evidence="4">
        <name>a divalent metal cation</name>
        <dbReference type="ChEBI" id="CHEBI:60240"/>
    </cofactor>
</comment>
<dbReference type="SFLD" id="SFLDG00180">
    <property type="entry name" value="muconate_cycloisomerase"/>
    <property type="match status" value="1"/>
</dbReference>
<dbReference type="Proteomes" id="UP000800981">
    <property type="component" value="Unassembled WGS sequence"/>
</dbReference>
<dbReference type="HAMAP" id="MF_00470">
    <property type="entry name" value="MenC_1"/>
    <property type="match status" value="1"/>
</dbReference>
<dbReference type="SUPFAM" id="SSF51604">
    <property type="entry name" value="Enolase C-terminal domain-like"/>
    <property type="match status" value="1"/>
</dbReference>
<dbReference type="InterPro" id="IPR013342">
    <property type="entry name" value="Mandelate_racemase_C"/>
</dbReference>
<dbReference type="CDD" id="cd03320">
    <property type="entry name" value="OSBS"/>
    <property type="match status" value="1"/>
</dbReference>
<dbReference type="EMBL" id="JAANNP010000012">
    <property type="protein sequence ID" value="NHC14924.1"/>
    <property type="molecule type" value="Genomic_DNA"/>
</dbReference>
<keyword evidence="3 4" id="KW-0456">Lyase</keyword>
<evidence type="ECO:0000256" key="2">
    <source>
        <dbReference type="ARBA" id="ARBA00022842"/>
    </source>
</evidence>
<evidence type="ECO:0000313" key="7">
    <source>
        <dbReference type="Proteomes" id="UP000800981"/>
    </source>
</evidence>
<dbReference type="EC" id="4.2.1.113" evidence="4"/>
<dbReference type="InterPro" id="IPR029065">
    <property type="entry name" value="Enolase_C-like"/>
</dbReference>
<dbReference type="GO" id="GO:0043748">
    <property type="term" value="F:O-succinylbenzoate synthase activity"/>
    <property type="evidence" value="ECO:0007669"/>
    <property type="project" value="UniProtKB-EC"/>
</dbReference>
<evidence type="ECO:0000256" key="4">
    <source>
        <dbReference type="HAMAP-Rule" id="MF_00470"/>
    </source>
</evidence>
<comment type="pathway">
    <text evidence="4">Quinol/quinone metabolism; menaquinone biosynthesis.</text>
</comment>
<dbReference type="NCBIfam" id="NF002782">
    <property type="entry name" value="PRK02901.1"/>
    <property type="match status" value="1"/>
</dbReference>
<dbReference type="PANTHER" id="PTHR48073:SF2">
    <property type="entry name" value="O-SUCCINYLBENZOATE SYNTHASE"/>
    <property type="match status" value="1"/>
</dbReference>
<dbReference type="Pfam" id="PF18374">
    <property type="entry name" value="Enolase_like_N"/>
    <property type="match status" value="1"/>
</dbReference>
<dbReference type="InterPro" id="IPR036849">
    <property type="entry name" value="Enolase-like_C_sf"/>
</dbReference>
<feature type="binding site" evidence="4">
    <location>
        <position position="140"/>
    </location>
    <ligand>
        <name>Mg(2+)</name>
        <dbReference type="ChEBI" id="CHEBI:18420"/>
    </ligand>
</feature>
<evidence type="ECO:0000256" key="1">
    <source>
        <dbReference type="ARBA" id="ARBA00022723"/>
    </source>
</evidence>
<keyword evidence="1 4" id="KW-0479">Metal-binding</keyword>
<comment type="catalytic activity">
    <reaction evidence="4">
        <text>(1R,6R)-6-hydroxy-2-succinyl-cyclohexa-2,4-diene-1-carboxylate = 2-succinylbenzoate + H2O</text>
        <dbReference type="Rhea" id="RHEA:10196"/>
        <dbReference type="ChEBI" id="CHEBI:15377"/>
        <dbReference type="ChEBI" id="CHEBI:18325"/>
        <dbReference type="ChEBI" id="CHEBI:58689"/>
        <dbReference type="EC" id="4.2.1.113"/>
    </reaction>
</comment>
<dbReference type="SFLD" id="SFLDS00001">
    <property type="entry name" value="Enolase"/>
    <property type="match status" value="1"/>
</dbReference>
<feature type="active site" description="Proton donor" evidence="4">
    <location>
        <position position="109"/>
    </location>
</feature>
<feature type="binding site" evidence="4">
    <location>
        <position position="191"/>
    </location>
    <ligand>
        <name>Mg(2+)</name>
        <dbReference type="ChEBI" id="CHEBI:18420"/>
    </ligand>
</feature>
<dbReference type="Pfam" id="PF13378">
    <property type="entry name" value="MR_MLE_C"/>
    <property type="match status" value="1"/>
</dbReference>
<name>A0ABX0GZA8_9ACTN</name>
<comment type="similarity">
    <text evidence="4">Belongs to the mandelate racemase/muconate lactonizing enzyme family. MenC type 1 subfamily.</text>
</comment>
<comment type="function">
    <text evidence="4">Converts 2-succinyl-6-hydroxy-2,4-cyclohexadiene-1-carboxylate (SHCHC) to 2-succinylbenzoate (OSB).</text>
</comment>
<accession>A0ABX0GZA8</accession>
<evidence type="ECO:0000256" key="3">
    <source>
        <dbReference type="ARBA" id="ARBA00023239"/>
    </source>
</evidence>
<protein>
    <recommendedName>
        <fullName evidence="4">o-succinylbenzoate synthase</fullName>
        <shortName evidence="4">OSB synthase</shortName>
        <shortName evidence="4">OSBS</shortName>
        <ecNumber evidence="4">4.2.1.113</ecNumber>
    </recommendedName>
    <alternativeName>
        <fullName evidence="4">4-(2'-carboxyphenyl)-4-oxybutyric acid synthase</fullName>
    </alternativeName>
    <alternativeName>
        <fullName evidence="4">o-succinylbenzoic acid synthase</fullName>
    </alternativeName>
</protein>
<feature type="active site" description="Proton acceptor" evidence="4">
    <location>
        <position position="215"/>
    </location>
</feature>